<dbReference type="CDD" id="cd02022">
    <property type="entry name" value="DPCK"/>
    <property type="match status" value="1"/>
</dbReference>
<dbReference type="PROSITE" id="PS51219">
    <property type="entry name" value="DPCK"/>
    <property type="match status" value="1"/>
</dbReference>
<dbReference type="EMBL" id="QFGA01000002">
    <property type="protein sequence ID" value="TEB06150.1"/>
    <property type="molecule type" value="Genomic_DNA"/>
</dbReference>
<gene>
    <name evidence="8 10" type="primary">coaE</name>
    <name evidence="10" type="ORF">Psch_03193</name>
</gene>
<dbReference type="RefSeq" id="WP_190258755.1">
    <property type="nucleotide sequence ID" value="NZ_QFGA01000002.1"/>
</dbReference>
<reference evidence="10 11" key="1">
    <citation type="journal article" date="2018" name="Environ. Microbiol.">
        <title>Novel energy conservation strategies and behaviour of Pelotomaculum schinkii driving syntrophic propionate catabolism.</title>
        <authorList>
            <person name="Hidalgo-Ahumada C.A.P."/>
            <person name="Nobu M.K."/>
            <person name="Narihiro T."/>
            <person name="Tamaki H."/>
            <person name="Liu W.T."/>
            <person name="Kamagata Y."/>
            <person name="Stams A.J.M."/>
            <person name="Imachi H."/>
            <person name="Sousa D.Z."/>
        </authorList>
    </citation>
    <scope>NUCLEOTIDE SEQUENCE [LARGE SCALE GENOMIC DNA]</scope>
    <source>
        <strain evidence="10 11">HH</strain>
    </source>
</reference>
<keyword evidence="6 8" id="KW-0067">ATP-binding</keyword>
<keyword evidence="4 8" id="KW-0547">Nucleotide-binding</keyword>
<comment type="function">
    <text evidence="8">Catalyzes the phosphorylation of the 3'-hydroxyl group of dephosphocoenzyme A to form coenzyme A.</text>
</comment>
<dbReference type="PANTHER" id="PTHR10695:SF46">
    <property type="entry name" value="BIFUNCTIONAL COENZYME A SYNTHASE-RELATED"/>
    <property type="match status" value="1"/>
</dbReference>
<dbReference type="PANTHER" id="PTHR10695">
    <property type="entry name" value="DEPHOSPHO-COA KINASE-RELATED"/>
    <property type="match status" value="1"/>
</dbReference>
<name>A0A4Y7RBQ8_9FIRM</name>
<dbReference type="FunFam" id="3.40.50.300:FF:000991">
    <property type="entry name" value="Dephospho-CoA kinase"/>
    <property type="match status" value="1"/>
</dbReference>
<dbReference type="InterPro" id="IPR027417">
    <property type="entry name" value="P-loop_NTPase"/>
</dbReference>
<keyword evidence="3 8" id="KW-0808">Transferase</keyword>
<comment type="subcellular location">
    <subcellularLocation>
        <location evidence="8">Cytoplasm</location>
    </subcellularLocation>
</comment>
<feature type="binding site" evidence="8">
    <location>
        <begin position="11"/>
        <end position="16"/>
    </location>
    <ligand>
        <name>ATP</name>
        <dbReference type="ChEBI" id="CHEBI:30616"/>
    </ligand>
</feature>
<dbReference type="SUPFAM" id="SSF52540">
    <property type="entry name" value="P-loop containing nucleoside triphosphate hydrolases"/>
    <property type="match status" value="1"/>
</dbReference>
<organism evidence="10 11">
    <name type="scientific">Pelotomaculum schinkii</name>
    <dbReference type="NCBI Taxonomy" id="78350"/>
    <lineage>
        <taxon>Bacteria</taxon>
        <taxon>Bacillati</taxon>
        <taxon>Bacillota</taxon>
        <taxon>Clostridia</taxon>
        <taxon>Eubacteriales</taxon>
        <taxon>Desulfotomaculaceae</taxon>
        <taxon>Pelotomaculum</taxon>
    </lineage>
</organism>
<evidence type="ECO:0000256" key="3">
    <source>
        <dbReference type="ARBA" id="ARBA00022679"/>
    </source>
</evidence>
<accession>A0A4Y7RBQ8</accession>
<evidence type="ECO:0000313" key="10">
    <source>
        <dbReference type="EMBL" id="TEB06150.1"/>
    </source>
</evidence>
<evidence type="ECO:0000256" key="2">
    <source>
        <dbReference type="ARBA" id="ARBA00022490"/>
    </source>
</evidence>
<dbReference type="Pfam" id="PF01121">
    <property type="entry name" value="CoaE"/>
    <property type="match status" value="1"/>
</dbReference>
<dbReference type="InterPro" id="IPR001977">
    <property type="entry name" value="Depp_CoAkinase"/>
</dbReference>
<dbReference type="Proteomes" id="UP000298324">
    <property type="component" value="Unassembled WGS sequence"/>
</dbReference>
<keyword evidence="2 8" id="KW-0963">Cytoplasm</keyword>
<evidence type="ECO:0000256" key="5">
    <source>
        <dbReference type="ARBA" id="ARBA00022777"/>
    </source>
</evidence>
<comment type="caution">
    <text evidence="10">The sequence shown here is derived from an EMBL/GenBank/DDBJ whole genome shotgun (WGS) entry which is preliminary data.</text>
</comment>
<dbReference type="GO" id="GO:0004140">
    <property type="term" value="F:dephospho-CoA kinase activity"/>
    <property type="evidence" value="ECO:0007669"/>
    <property type="project" value="UniProtKB-UniRule"/>
</dbReference>
<evidence type="ECO:0000256" key="9">
    <source>
        <dbReference type="NCBIfam" id="TIGR00152"/>
    </source>
</evidence>
<comment type="similarity">
    <text evidence="1 8">Belongs to the CoaE family.</text>
</comment>
<keyword evidence="5 8" id="KW-0418">Kinase</keyword>
<evidence type="ECO:0000313" key="11">
    <source>
        <dbReference type="Proteomes" id="UP000298324"/>
    </source>
</evidence>
<keyword evidence="11" id="KW-1185">Reference proteome</keyword>
<evidence type="ECO:0000256" key="7">
    <source>
        <dbReference type="ARBA" id="ARBA00022993"/>
    </source>
</evidence>
<dbReference type="UniPathway" id="UPA00241">
    <property type="reaction ID" value="UER00356"/>
</dbReference>
<evidence type="ECO:0000256" key="1">
    <source>
        <dbReference type="ARBA" id="ARBA00009018"/>
    </source>
</evidence>
<dbReference type="EC" id="2.7.1.24" evidence="8 9"/>
<dbReference type="GO" id="GO:0015937">
    <property type="term" value="P:coenzyme A biosynthetic process"/>
    <property type="evidence" value="ECO:0007669"/>
    <property type="project" value="UniProtKB-UniRule"/>
</dbReference>
<dbReference type="GO" id="GO:0005737">
    <property type="term" value="C:cytoplasm"/>
    <property type="evidence" value="ECO:0007669"/>
    <property type="project" value="UniProtKB-SubCell"/>
</dbReference>
<dbReference type="GO" id="GO:0005524">
    <property type="term" value="F:ATP binding"/>
    <property type="evidence" value="ECO:0007669"/>
    <property type="project" value="UniProtKB-UniRule"/>
</dbReference>
<comment type="catalytic activity">
    <reaction evidence="8">
        <text>3'-dephospho-CoA + ATP = ADP + CoA + H(+)</text>
        <dbReference type="Rhea" id="RHEA:18245"/>
        <dbReference type="ChEBI" id="CHEBI:15378"/>
        <dbReference type="ChEBI" id="CHEBI:30616"/>
        <dbReference type="ChEBI" id="CHEBI:57287"/>
        <dbReference type="ChEBI" id="CHEBI:57328"/>
        <dbReference type="ChEBI" id="CHEBI:456216"/>
        <dbReference type="EC" id="2.7.1.24"/>
    </reaction>
</comment>
<protein>
    <recommendedName>
        <fullName evidence="8 9">Dephospho-CoA kinase</fullName>
        <ecNumber evidence="8 9">2.7.1.24</ecNumber>
    </recommendedName>
    <alternativeName>
        <fullName evidence="8">Dephosphocoenzyme A kinase</fullName>
    </alternativeName>
</protein>
<dbReference type="AlphaFoldDB" id="A0A4Y7RBQ8"/>
<evidence type="ECO:0000256" key="4">
    <source>
        <dbReference type="ARBA" id="ARBA00022741"/>
    </source>
</evidence>
<dbReference type="Gene3D" id="3.40.50.300">
    <property type="entry name" value="P-loop containing nucleotide triphosphate hydrolases"/>
    <property type="match status" value="1"/>
</dbReference>
<sequence>MPVIGLTGNIGSGKSSVARLLRDLGAKVVDADQVAREVVLPGAPALAELTREFGPDILDPAGSLDRKKMGSIVFADPRARARLNQITHPRIKEAIDRVITCFRQDPHASSPAGVLVIEAPLLIEVGLDRDVDEVWVVKVDEDKQVERLVERDDLTDQEARSRMDAQLPQAVKLKYAKRVIDNSGDFSATRKQVEHNWDEFQKKHL</sequence>
<dbReference type="HAMAP" id="MF_00376">
    <property type="entry name" value="Dephospho_CoA_kinase"/>
    <property type="match status" value="1"/>
</dbReference>
<proteinExistence type="inferred from homology"/>
<evidence type="ECO:0000256" key="8">
    <source>
        <dbReference type="HAMAP-Rule" id="MF_00376"/>
    </source>
</evidence>
<comment type="pathway">
    <text evidence="8">Cofactor biosynthesis; coenzyme A biosynthesis; CoA from (R)-pantothenate: step 5/5.</text>
</comment>
<evidence type="ECO:0000256" key="6">
    <source>
        <dbReference type="ARBA" id="ARBA00022840"/>
    </source>
</evidence>
<dbReference type="NCBIfam" id="TIGR00152">
    <property type="entry name" value="dephospho-CoA kinase"/>
    <property type="match status" value="1"/>
</dbReference>
<keyword evidence="7 8" id="KW-0173">Coenzyme A biosynthesis</keyword>